<organism evidence="6 7">
    <name type="scientific">Mycolicibacterium agri</name>
    <name type="common">Mycobacterium agri</name>
    <dbReference type="NCBI Taxonomy" id="36811"/>
    <lineage>
        <taxon>Bacteria</taxon>
        <taxon>Bacillati</taxon>
        <taxon>Actinomycetota</taxon>
        <taxon>Actinomycetes</taxon>
        <taxon>Mycobacteriales</taxon>
        <taxon>Mycobacteriaceae</taxon>
        <taxon>Mycolicibacterium</taxon>
    </lineage>
</organism>
<dbReference type="Gene3D" id="3.40.1410.10">
    <property type="entry name" value="Chorismate lyase-like"/>
    <property type="match status" value="1"/>
</dbReference>
<feature type="domain" description="HTH gntR-type" evidence="4">
    <location>
        <begin position="13"/>
        <end position="81"/>
    </location>
</feature>
<keyword evidence="7" id="KW-1185">Reference proteome</keyword>
<evidence type="ECO:0000259" key="4">
    <source>
        <dbReference type="PROSITE" id="PS50949"/>
    </source>
</evidence>
<keyword evidence="2" id="KW-0238">DNA-binding</keyword>
<dbReference type="GO" id="GO:0003677">
    <property type="term" value="F:DNA binding"/>
    <property type="evidence" value="ECO:0007669"/>
    <property type="project" value="UniProtKB-KW"/>
</dbReference>
<reference evidence="6 7" key="1">
    <citation type="submission" date="2017-10" db="EMBL/GenBank/DDBJ databases">
        <title>The new phylogeny of genus Mycobacterium.</title>
        <authorList>
            <person name="Tortoli E."/>
            <person name="Trovato A."/>
            <person name="Cirillo D.M."/>
        </authorList>
    </citation>
    <scope>NUCLEOTIDE SEQUENCE [LARGE SCALE GENOMIC DNA]</scope>
    <source>
        <strain evidence="6 7">CCUG37673</strain>
    </source>
</reference>
<dbReference type="GO" id="GO:0003700">
    <property type="term" value="F:DNA-binding transcription factor activity"/>
    <property type="evidence" value="ECO:0007669"/>
    <property type="project" value="InterPro"/>
</dbReference>
<evidence type="ECO:0000313" key="5">
    <source>
        <dbReference type="EMBL" id="GFG50428.1"/>
    </source>
</evidence>
<protein>
    <submittedName>
        <fullName evidence="5">Putative HTH-type transcriptional regulator YmfC</fullName>
    </submittedName>
</protein>
<dbReference type="InterPro" id="IPR000524">
    <property type="entry name" value="Tscrpt_reg_HTH_GntR"/>
</dbReference>
<dbReference type="Proteomes" id="UP000220914">
    <property type="component" value="Unassembled WGS sequence"/>
</dbReference>
<gene>
    <name evidence="5" type="primary">ymfC_2</name>
    <name evidence="6" type="ORF">CQY20_24365</name>
    <name evidence="5" type="ORF">MAGR_18690</name>
</gene>
<dbReference type="EMBL" id="PDCP01000057">
    <property type="protein sequence ID" value="PEG34750.1"/>
    <property type="molecule type" value="Genomic_DNA"/>
</dbReference>
<evidence type="ECO:0000256" key="2">
    <source>
        <dbReference type="ARBA" id="ARBA00023125"/>
    </source>
</evidence>
<dbReference type="InterPro" id="IPR028978">
    <property type="entry name" value="Chorismate_lyase_/UTRA_dom_sf"/>
</dbReference>
<dbReference type="GO" id="GO:0045892">
    <property type="term" value="P:negative regulation of DNA-templated transcription"/>
    <property type="evidence" value="ECO:0007669"/>
    <property type="project" value="TreeGrafter"/>
</dbReference>
<dbReference type="PANTHER" id="PTHR44846">
    <property type="entry name" value="MANNOSYL-D-GLYCERATE TRANSPORT/METABOLISM SYSTEM REPRESSOR MNGR-RELATED"/>
    <property type="match status" value="1"/>
</dbReference>
<evidence type="ECO:0000256" key="1">
    <source>
        <dbReference type="ARBA" id="ARBA00023015"/>
    </source>
</evidence>
<keyword evidence="3" id="KW-0804">Transcription</keyword>
<dbReference type="PANTHER" id="PTHR44846:SF17">
    <property type="entry name" value="GNTR-FAMILY TRANSCRIPTIONAL REGULATOR"/>
    <property type="match status" value="1"/>
</dbReference>
<keyword evidence="1" id="KW-0805">Transcription regulation</keyword>
<accession>A0A2A7MT74</accession>
<dbReference type="Gene3D" id="1.10.10.10">
    <property type="entry name" value="Winged helix-like DNA-binding domain superfamily/Winged helix DNA-binding domain"/>
    <property type="match status" value="1"/>
</dbReference>
<dbReference type="Proteomes" id="UP000465302">
    <property type="component" value="Unassembled WGS sequence"/>
</dbReference>
<dbReference type="PROSITE" id="PS50949">
    <property type="entry name" value="HTH_GNTR"/>
    <property type="match status" value="1"/>
</dbReference>
<dbReference type="CDD" id="cd07377">
    <property type="entry name" value="WHTH_GntR"/>
    <property type="match status" value="1"/>
</dbReference>
<dbReference type="SMART" id="SM00866">
    <property type="entry name" value="UTRA"/>
    <property type="match status" value="1"/>
</dbReference>
<dbReference type="SMART" id="SM00345">
    <property type="entry name" value="HTH_GNTR"/>
    <property type="match status" value="1"/>
</dbReference>
<dbReference type="RefSeq" id="WP_097942648.1">
    <property type="nucleotide sequence ID" value="NZ_BLKS01000001.1"/>
</dbReference>
<evidence type="ECO:0000256" key="3">
    <source>
        <dbReference type="ARBA" id="ARBA00023163"/>
    </source>
</evidence>
<dbReference type="AlphaFoldDB" id="A0A2A7MT74"/>
<dbReference type="InterPro" id="IPR036390">
    <property type="entry name" value="WH_DNA-bd_sf"/>
</dbReference>
<dbReference type="SUPFAM" id="SSF64288">
    <property type="entry name" value="Chorismate lyase-like"/>
    <property type="match status" value="1"/>
</dbReference>
<sequence>MSQGFGMRREQRQLLSEEVRQQLATEINNGTYAPNEKLPAEPEFARRYGISRPTLREILSGLERDGLIRRVHGVGTFVTPKRTRVHSVLDLDIGVTEAVTAAKANLNVEVIEAKVGRISPWIIAALELPHDAEAFRVERIIRVDGVPATHGFDVIPLDILEAASSPVYDGGSIYQFLERQCGVHLVGGVAEITPVLASVRLAKMLDCPRNSPLLRLEQTERSASGVPVLLSQEHYAPGVFSLTVHRLRRDRTDVTGPRKSPDGF</sequence>
<dbReference type="OrthoDB" id="120836at2"/>
<proteinExistence type="predicted"/>
<dbReference type="Pfam" id="PF07702">
    <property type="entry name" value="UTRA"/>
    <property type="match status" value="1"/>
</dbReference>
<dbReference type="Pfam" id="PF00392">
    <property type="entry name" value="GntR"/>
    <property type="match status" value="1"/>
</dbReference>
<dbReference type="InterPro" id="IPR011663">
    <property type="entry name" value="UTRA"/>
</dbReference>
<name>A0A2A7MT74_MYCAG</name>
<dbReference type="EMBL" id="BLKS01000001">
    <property type="protein sequence ID" value="GFG50428.1"/>
    <property type="molecule type" value="Genomic_DNA"/>
</dbReference>
<evidence type="ECO:0000313" key="8">
    <source>
        <dbReference type="Proteomes" id="UP000465302"/>
    </source>
</evidence>
<dbReference type="PRINTS" id="PR00035">
    <property type="entry name" value="HTHGNTR"/>
</dbReference>
<reference evidence="5 8" key="2">
    <citation type="journal article" date="2019" name="Emerg. Microbes Infect.">
        <title>Comprehensive subspecies identification of 175 nontuberculous mycobacteria species based on 7547 genomic profiles.</title>
        <authorList>
            <person name="Matsumoto Y."/>
            <person name="Kinjo T."/>
            <person name="Motooka D."/>
            <person name="Nabeya D."/>
            <person name="Jung N."/>
            <person name="Uechi K."/>
            <person name="Horii T."/>
            <person name="Iida T."/>
            <person name="Fujita J."/>
            <person name="Nakamura S."/>
        </authorList>
    </citation>
    <scope>NUCLEOTIDE SEQUENCE [LARGE SCALE GENOMIC DNA]</scope>
    <source>
        <strain evidence="5 8">JCM 6377</strain>
    </source>
</reference>
<dbReference type="InterPro" id="IPR036388">
    <property type="entry name" value="WH-like_DNA-bd_sf"/>
</dbReference>
<reference evidence="5" key="3">
    <citation type="submission" date="2020-02" db="EMBL/GenBank/DDBJ databases">
        <authorList>
            <person name="Matsumoto Y."/>
            <person name="Motooka D."/>
            <person name="Nakamura S."/>
        </authorList>
    </citation>
    <scope>NUCLEOTIDE SEQUENCE</scope>
    <source>
        <strain evidence="5">JCM 6377</strain>
    </source>
</reference>
<dbReference type="SUPFAM" id="SSF46785">
    <property type="entry name" value="Winged helix' DNA-binding domain"/>
    <property type="match status" value="1"/>
</dbReference>
<dbReference type="InterPro" id="IPR050679">
    <property type="entry name" value="Bact_HTH_transcr_reg"/>
</dbReference>
<comment type="caution">
    <text evidence="6">The sequence shown here is derived from an EMBL/GenBank/DDBJ whole genome shotgun (WGS) entry which is preliminary data.</text>
</comment>
<evidence type="ECO:0000313" key="6">
    <source>
        <dbReference type="EMBL" id="PEG34750.1"/>
    </source>
</evidence>
<evidence type="ECO:0000313" key="7">
    <source>
        <dbReference type="Proteomes" id="UP000220914"/>
    </source>
</evidence>